<dbReference type="PANTHER" id="PTHR36142">
    <property type="entry name" value="METALLO-HYDROLASE/OXIDOREDUCTASE SUPERFAMILY PROTEIN"/>
    <property type="match status" value="1"/>
</dbReference>
<dbReference type="HOGENOM" id="CLU_047435_2_0_1"/>
<dbReference type="STRING" id="215243.A0A0D2DEV0"/>
<accession>A0A0D2DEV0</accession>
<dbReference type="VEuPathDB" id="FungiDB:PV06_07068"/>
<dbReference type="Proteomes" id="UP000053342">
    <property type="component" value="Unassembled WGS sequence"/>
</dbReference>
<keyword evidence="3" id="KW-1185">Reference proteome</keyword>
<reference evidence="2 3" key="1">
    <citation type="submission" date="2015-01" db="EMBL/GenBank/DDBJ databases">
        <title>The Genome Sequence of Exophiala oligosperma CBS72588.</title>
        <authorList>
            <consortium name="The Broad Institute Genomics Platform"/>
            <person name="Cuomo C."/>
            <person name="de Hoog S."/>
            <person name="Gorbushina A."/>
            <person name="Stielow B."/>
            <person name="Teixiera M."/>
            <person name="Abouelleil A."/>
            <person name="Chapman S.B."/>
            <person name="Priest M."/>
            <person name="Young S.K."/>
            <person name="Wortman J."/>
            <person name="Nusbaum C."/>
            <person name="Birren B."/>
        </authorList>
    </citation>
    <scope>NUCLEOTIDE SEQUENCE [LARGE SCALE GENOMIC DNA]</scope>
    <source>
        <strain evidence="2 3">CBS 72588</strain>
    </source>
</reference>
<feature type="compositionally biased region" description="Low complexity" evidence="1">
    <location>
        <begin position="325"/>
        <end position="337"/>
    </location>
</feature>
<dbReference type="RefSeq" id="XP_016261734.1">
    <property type="nucleotide sequence ID" value="XM_016408254.1"/>
</dbReference>
<dbReference type="OrthoDB" id="332863at2759"/>
<evidence type="ECO:0000313" key="2">
    <source>
        <dbReference type="EMBL" id="KIW41518.1"/>
    </source>
</evidence>
<evidence type="ECO:0000313" key="3">
    <source>
        <dbReference type="Proteomes" id="UP000053342"/>
    </source>
</evidence>
<name>A0A0D2DEV0_9EURO</name>
<protein>
    <submittedName>
        <fullName evidence="2">Uncharacterized protein</fullName>
    </submittedName>
</protein>
<dbReference type="EMBL" id="KN847337">
    <property type="protein sequence ID" value="KIW41518.1"/>
    <property type="molecule type" value="Genomic_DNA"/>
</dbReference>
<dbReference type="PANTHER" id="PTHR36142:SF5">
    <property type="entry name" value="METALLO-BETA-LACTAMASE DOMAIN-CONTAINING PROTEIN"/>
    <property type="match status" value="1"/>
</dbReference>
<feature type="compositionally biased region" description="Basic residues" evidence="1">
    <location>
        <begin position="240"/>
        <end position="250"/>
    </location>
</feature>
<feature type="compositionally biased region" description="Basic residues" evidence="1">
    <location>
        <begin position="347"/>
        <end position="361"/>
    </location>
</feature>
<feature type="compositionally biased region" description="Low complexity" evidence="1">
    <location>
        <begin position="362"/>
        <end position="375"/>
    </location>
</feature>
<dbReference type="Pfam" id="PF13483">
    <property type="entry name" value="Lactamase_B_3"/>
    <property type="match status" value="1"/>
</dbReference>
<proteinExistence type="predicted"/>
<sequence length="547" mass="60196">MSVTVKHLNADSTFLLLFSPEANPSPAELTFAGGAFSVLIDPWLKGPSIVTAPWFARTEHTVPSAIRHLSEIEEPDVVVVSQKKTDHCHKETLLQLRPEARTVIAAEPAAAKVIKSWAHFDPHKVHGLLKYDPKVKFGRSFRLSIPPLGAEGFPGEVNISFVPAKNYMTGLHNAFGITYQPPTRTKSLAPIATMDLPKVTKYFHMPLSPMTLPPSTPAQPLSPLSVKPASFDQPRDAHRSSQRFQHRPRLSRSSNTASSEFLPASEDTLVQITPTSGAEDIVRQTVTVPDRARLLDIPFQFELDRPPLSLNKFPTPPHSPGTTLVNTSVPNSPNPSSGMPPPTPVSQHHRRSMAQPRHHQKSLSSSTSSMPFASSPIITPARPKAISVIYSPHGVALSDLQPYVQHQLVRLTGALPLTLLLHSFDRAENPWFLGGNIMTGMEGGAEIARALMARCWISAHDEQKEDRGVSVKALRVRRITAAAVRKHLWEGEQGAWLKQKGWICDVRSLENGKEMLLGPARDLCSGMEGRRESRLLRFGPDEMTSNA</sequence>
<dbReference type="GeneID" id="27359142"/>
<dbReference type="Gene3D" id="3.60.15.10">
    <property type="entry name" value="Ribonuclease Z/Hydroxyacylglutathione hydrolase-like"/>
    <property type="match status" value="1"/>
</dbReference>
<feature type="region of interest" description="Disordered" evidence="1">
    <location>
        <begin position="210"/>
        <end position="266"/>
    </location>
</feature>
<evidence type="ECO:0000256" key="1">
    <source>
        <dbReference type="SAM" id="MobiDB-lite"/>
    </source>
</evidence>
<organism evidence="2 3">
    <name type="scientific">Exophiala oligosperma</name>
    <dbReference type="NCBI Taxonomy" id="215243"/>
    <lineage>
        <taxon>Eukaryota</taxon>
        <taxon>Fungi</taxon>
        <taxon>Dikarya</taxon>
        <taxon>Ascomycota</taxon>
        <taxon>Pezizomycotina</taxon>
        <taxon>Eurotiomycetes</taxon>
        <taxon>Chaetothyriomycetidae</taxon>
        <taxon>Chaetothyriales</taxon>
        <taxon>Herpotrichiellaceae</taxon>
        <taxon>Exophiala</taxon>
    </lineage>
</organism>
<feature type="region of interest" description="Disordered" evidence="1">
    <location>
        <begin position="305"/>
        <end position="376"/>
    </location>
</feature>
<dbReference type="InterPro" id="IPR036866">
    <property type="entry name" value="RibonucZ/Hydroxyglut_hydro"/>
</dbReference>
<dbReference type="AlphaFoldDB" id="A0A0D2DEV0"/>
<gene>
    <name evidence="2" type="ORF">PV06_07068</name>
</gene>